<dbReference type="EMBL" id="JAOVQO010000018">
    <property type="protein sequence ID" value="MCU9849852.1"/>
    <property type="molecule type" value="Genomic_DNA"/>
</dbReference>
<comment type="caution">
    <text evidence="1">The sequence shown here is derived from an EMBL/GenBank/DDBJ whole genome shotgun (WGS) entry which is preliminary data.</text>
</comment>
<reference evidence="1 2" key="1">
    <citation type="submission" date="2022-10" db="EMBL/GenBank/DDBJ databases">
        <title>Defluviimonas sp. nov., isolated from ocean surface sediments.</title>
        <authorList>
            <person name="He W."/>
            <person name="Wang L."/>
            <person name="Zhang D.-F."/>
        </authorList>
    </citation>
    <scope>NUCLEOTIDE SEQUENCE [LARGE SCALE GENOMIC DNA]</scope>
    <source>
        <strain evidence="1 2">WL0024</strain>
    </source>
</reference>
<accession>A0ABT2X7C0</accession>
<gene>
    <name evidence="1" type="ORF">OEZ60_17780</name>
</gene>
<sequence length="65" mass="7055">MLYSLAHLEPEKLATIQRLENEIGSPLLAMEGVEADTATLPAENVKKLKDAEEELGVILVAVKPN</sequence>
<organism evidence="1 2">
    <name type="scientific">Albidovulum salinarum</name>
    <dbReference type="NCBI Taxonomy" id="2984153"/>
    <lineage>
        <taxon>Bacteria</taxon>
        <taxon>Pseudomonadati</taxon>
        <taxon>Pseudomonadota</taxon>
        <taxon>Alphaproteobacteria</taxon>
        <taxon>Rhodobacterales</taxon>
        <taxon>Paracoccaceae</taxon>
        <taxon>Albidovulum</taxon>
    </lineage>
</organism>
<proteinExistence type="predicted"/>
<evidence type="ECO:0000313" key="2">
    <source>
        <dbReference type="Proteomes" id="UP001209535"/>
    </source>
</evidence>
<evidence type="ECO:0000313" key="1">
    <source>
        <dbReference type="EMBL" id="MCU9849852.1"/>
    </source>
</evidence>
<protein>
    <submittedName>
        <fullName evidence="1">Uncharacterized protein</fullName>
    </submittedName>
</protein>
<name>A0ABT2X7C0_9RHOB</name>
<dbReference type="RefSeq" id="WP_263339120.1">
    <property type="nucleotide sequence ID" value="NZ_JAOVQO010000018.1"/>
</dbReference>
<dbReference type="Proteomes" id="UP001209535">
    <property type="component" value="Unassembled WGS sequence"/>
</dbReference>
<keyword evidence="2" id="KW-1185">Reference proteome</keyword>